<evidence type="ECO:0000256" key="11">
    <source>
        <dbReference type="ARBA" id="ARBA00050379"/>
    </source>
</evidence>
<feature type="transmembrane region" description="Helical" evidence="15">
    <location>
        <begin position="627"/>
        <end position="645"/>
    </location>
</feature>
<dbReference type="InterPro" id="IPR011531">
    <property type="entry name" value="HCO3_transpt-like_TM_dom"/>
</dbReference>
<comment type="similarity">
    <text evidence="2 15">Belongs to the anion exchanger (TC 2.A.31) family.</text>
</comment>
<dbReference type="Proteomes" id="UP000675900">
    <property type="component" value="Unassembled WGS sequence"/>
</dbReference>
<proteinExistence type="inferred from homology"/>
<feature type="domain" description="Band 3 cytoplasmic" evidence="18">
    <location>
        <begin position="95"/>
        <end position="177"/>
    </location>
</feature>
<feature type="transmembrane region" description="Helical" evidence="15">
    <location>
        <begin position="427"/>
        <end position="447"/>
    </location>
</feature>
<dbReference type="GO" id="GO:0046541">
    <property type="term" value="P:saliva secretion"/>
    <property type="evidence" value="ECO:0007669"/>
    <property type="project" value="Ensembl"/>
</dbReference>
<dbReference type="InterPro" id="IPR016152">
    <property type="entry name" value="PTrfase/Anion_transptr"/>
</dbReference>
<feature type="transmembrane region" description="Helical" evidence="15">
    <location>
        <begin position="459"/>
        <end position="490"/>
    </location>
</feature>
<feature type="transmembrane region" description="Helical" evidence="15">
    <location>
        <begin position="543"/>
        <end position="566"/>
    </location>
</feature>
<feature type="transmembrane region" description="Helical" evidence="15">
    <location>
        <begin position="665"/>
        <end position="684"/>
    </location>
</feature>
<feature type="region of interest" description="Disordered" evidence="16">
    <location>
        <begin position="179"/>
        <end position="214"/>
    </location>
</feature>
<dbReference type="FunFam" id="1.10.287.570:FF:000001">
    <property type="entry name" value="Anion exchange protein"/>
    <property type="match status" value="1"/>
</dbReference>
<dbReference type="NCBIfam" id="TIGR00834">
    <property type="entry name" value="ae"/>
    <property type="match status" value="1"/>
</dbReference>
<name>A0A8C9KUS0_PANTA</name>
<evidence type="ECO:0000256" key="14">
    <source>
        <dbReference type="ARBA" id="ARBA00052861"/>
    </source>
</evidence>
<dbReference type="Gene3D" id="3.40.930.10">
    <property type="entry name" value="Mannitol-specific EII, Chain A"/>
    <property type="match status" value="1"/>
</dbReference>
<comment type="catalytic activity">
    <reaction evidence="12">
        <text>Li(+)(in) + 2 hydrogencarbonate(in) + chloride(out) = Li(+)(out) + 2 hydrogencarbonate(out) + chloride(in)</text>
        <dbReference type="Rhea" id="RHEA:75063"/>
        <dbReference type="ChEBI" id="CHEBI:17544"/>
        <dbReference type="ChEBI" id="CHEBI:17996"/>
        <dbReference type="ChEBI" id="CHEBI:49713"/>
    </reaction>
</comment>
<reference evidence="19" key="2">
    <citation type="submission" date="2025-09" db="UniProtKB">
        <authorList>
            <consortium name="Ensembl"/>
        </authorList>
    </citation>
    <scope>IDENTIFICATION</scope>
</reference>
<feature type="domain" description="Band 3 cytoplasmic" evidence="18">
    <location>
        <begin position="196"/>
        <end position="323"/>
    </location>
</feature>
<dbReference type="GO" id="GO:0016323">
    <property type="term" value="C:basolateral plasma membrane"/>
    <property type="evidence" value="ECO:0007669"/>
    <property type="project" value="UniProtKB-SubCell"/>
</dbReference>
<protein>
    <recommendedName>
        <fullName evidence="15">Anion exchange protein</fullName>
    </recommendedName>
</protein>
<keyword evidence="5 15" id="KW-0812">Transmembrane</keyword>
<reference evidence="19" key="1">
    <citation type="submission" date="2025-08" db="UniProtKB">
        <authorList>
            <consortium name="Ensembl"/>
        </authorList>
    </citation>
    <scope>IDENTIFICATION</scope>
</reference>
<feature type="domain" description="Bicarbonate transporter-like transmembrane" evidence="17">
    <location>
        <begin position="397"/>
        <end position="942"/>
    </location>
</feature>
<feature type="transmembrane region" description="Helical" evidence="15">
    <location>
        <begin position="813"/>
        <end position="832"/>
    </location>
</feature>
<keyword evidence="9" id="KW-0325">Glycoprotein</keyword>
<evidence type="ECO:0000256" key="2">
    <source>
        <dbReference type="ARBA" id="ARBA00010993"/>
    </source>
</evidence>
<dbReference type="InterPro" id="IPR003020">
    <property type="entry name" value="HCO3_transpt_euk"/>
</dbReference>
<dbReference type="AlphaFoldDB" id="A0A8C9KUS0"/>
<keyword evidence="8 15" id="KW-0472">Membrane</keyword>
<evidence type="ECO:0000313" key="20">
    <source>
        <dbReference type="Proteomes" id="UP000675900"/>
    </source>
</evidence>
<dbReference type="Gene3D" id="1.10.287.570">
    <property type="entry name" value="Helical hairpin bin"/>
    <property type="match status" value="1"/>
</dbReference>
<feature type="transmembrane region" description="Helical" evidence="15">
    <location>
        <begin position="510"/>
        <end position="531"/>
    </location>
</feature>
<comment type="catalytic activity">
    <reaction evidence="14">
        <text>K(+)(in) + 2 hydrogencarbonate(in) + chloride(out) = K(+)(out) + 2 hydrogencarbonate(out) + chloride(in)</text>
        <dbReference type="Rhea" id="RHEA:75059"/>
        <dbReference type="ChEBI" id="CHEBI:17544"/>
        <dbReference type="ChEBI" id="CHEBI:17996"/>
        <dbReference type="ChEBI" id="CHEBI:29103"/>
    </reaction>
</comment>
<evidence type="ECO:0000256" key="1">
    <source>
        <dbReference type="ARBA" id="ARBA00004554"/>
    </source>
</evidence>
<dbReference type="GeneTree" id="ENSGT00940000160970"/>
<evidence type="ECO:0000256" key="5">
    <source>
        <dbReference type="ARBA" id="ARBA00022692"/>
    </source>
</evidence>
<keyword evidence="20" id="KW-1185">Reference proteome</keyword>
<dbReference type="InterPro" id="IPR013769">
    <property type="entry name" value="Band3_cytoplasmic_dom"/>
</dbReference>
<evidence type="ECO:0000256" key="4">
    <source>
        <dbReference type="ARBA" id="ARBA00022475"/>
    </source>
</evidence>
<evidence type="ECO:0000256" key="6">
    <source>
        <dbReference type="ARBA" id="ARBA00022989"/>
    </source>
</evidence>
<evidence type="ECO:0000256" key="13">
    <source>
        <dbReference type="ARBA" id="ARBA00052321"/>
    </source>
</evidence>
<keyword evidence="3 15" id="KW-0813">Transport</keyword>
<evidence type="ECO:0000256" key="10">
    <source>
        <dbReference type="ARBA" id="ARBA00050158"/>
    </source>
</evidence>
<dbReference type="PRINTS" id="PR01231">
    <property type="entry name" value="HCO3TRNSPORT"/>
</dbReference>
<feature type="transmembrane region" description="Helical" evidence="15">
    <location>
        <begin position="839"/>
        <end position="857"/>
    </location>
</feature>
<dbReference type="PRINTS" id="PR01232">
    <property type="entry name" value="NAHCO3TRSPRT"/>
</dbReference>
<evidence type="ECO:0000256" key="16">
    <source>
        <dbReference type="SAM" id="MobiDB-lite"/>
    </source>
</evidence>
<keyword evidence="7 15" id="KW-0406">Ion transport</keyword>
<dbReference type="SUPFAM" id="SSF55804">
    <property type="entry name" value="Phoshotransferase/anion transport protein"/>
    <property type="match status" value="1"/>
</dbReference>
<evidence type="ECO:0000259" key="17">
    <source>
        <dbReference type="Pfam" id="PF00955"/>
    </source>
</evidence>
<dbReference type="GO" id="GO:0008510">
    <property type="term" value="F:sodium:bicarbonate symporter activity"/>
    <property type="evidence" value="ECO:0007669"/>
    <property type="project" value="Ensembl"/>
</dbReference>
<dbReference type="Pfam" id="PF07565">
    <property type="entry name" value="Band_3_cyto"/>
    <property type="match status" value="2"/>
</dbReference>
<comment type="catalytic activity">
    <reaction evidence="13">
        <text>Cs(+)(in) + 2 hydrogencarbonate(in) + chloride(out) = Cs(+)(out) + 2 hydrogencarbonate(out) + chloride(in)</text>
        <dbReference type="Rhea" id="RHEA:75071"/>
        <dbReference type="ChEBI" id="CHEBI:17544"/>
        <dbReference type="ChEBI" id="CHEBI:17996"/>
        <dbReference type="ChEBI" id="CHEBI:49547"/>
    </reaction>
</comment>
<dbReference type="GO" id="GO:0045177">
    <property type="term" value="C:apical part of cell"/>
    <property type="evidence" value="ECO:0007669"/>
    <property type="project" value="Ensembl"/>
</dbReference>
<dbReference type="Pfam" id="PF00955">
    <property type="entry name" value="HCO3_cotransp"/>
    <property type="match status" value="1"/>
</dbReference>
<comment type="catalytic activity">
    <reaction evidence="10">
        <text>2 hydrogencarbonate(out) + chloride(in) + Na(+)(out) = 2 hydrogencarbonate(in) + chloride(out) + Na(+)(in)</text>
        <dbReference type="Rhea" id="RHEA:72739"/>
        <dbReference type="ChEBI" id="CHEBI:17544"/>
        <dbReference type="ChEBI" id="CHEBI:17996"/>
        <dbReference type="ChEBI" id="CHEBI:29101"/>
    </reaction>
</comment>
<evidence type="ECO:0000256" key="15">
    <source>
        <dbReference type="RuleBase" id="RU362035"/>
    </source>
</evidence>
<dbReference type="InterPro" id="IPR003024">
    <property type="entry name" value="Na/HCO3_transpt"/>
</dbReference>
<keyword evidence="6 15" id="KW-1133">Transmembrane helix</keyword>
<dbReference type="FunFam" id="3.40.930.10:FF:000011">
    <property type="entry name" value="Anion exchange protein 4"/>
    <property type="match status" value="1"/>
</dbReference>
<dbReference type="PANTHER" id="PTHR11453">
    <property type="entry name" value="ANION EXCHANGE PROTEIN"/>
    <property type="match status" value="1"/>
</dbReference>
<evidence type="ECO:0000256" key="9">
    <source>
        <dbReference type="ARBA" id="ARBA00023180"/>
    </source>
</evidence>
<keyword evidence="4" id="KW-1003">Cell membrane</keyword>
<sequence length="982" mass="107883">MKLPGQEEFEVSSACENVPTGELENGPGSCPSPDGTSDTNRGDRGVPTDSLLFIQLNELLGWPQALEWRETEFLSVLSNLGEMAPITQSIPLHHRWVLFEEKLEVGAGRWSVPHVPTLALPSLQKLRSLLAEGLVLLDCPAQSFLELVEQVTRVESLSPELRGQLQALLLQRPQHLIQPTGTRPCQGSAHPREASHNEEAPLKEQRQNPLRQKLPPGAEAGAVLAGELGFLVRPLGAFVRLRDPVVLGPLIEVPLPSRFFCLLLGPSTLGRGYHEMGRAMAVLLSDRQFQWSVRRASSLHDLLAALDAFLEEVTVLPPGRWDPTARIAPPKCLPSQHKRLLSQLREVKGPSAQHGALAEDRHGHWPHAPSPELQGVCSRWRGSTSHREGTRDRGVGLFGGLVQDVRRKALWYTSDFLDALHPQCFSAVLYIYLATITNAITFGGLLGEATNGAQGVLESFLGTAVAGAAFCLMAGQPLTILSSTGPVLVFERLLFSFSRDYSLDYLPFRLWVGIWVATFCLALVATEASVLVRYFTRFTEEGFCALISLIFIYDAVGKMLSLTSAYPIQSPGSPAYGCFCQHLLWLETSYPGPLDLGLVNASLLPPPECARRGGHPRGPGCHIVPDIAFFSVLLFLTSFLIATALKHVKTSRFFPSVVRKVLGDFSSVLAMLLGCGLDSFLGLATPKLMVPSEFKPTLPGRGWLVSPFGANPWWLSVAAALPALLLSILIFMDQQITAVILNRAEYKLRKGAGFHLDLFCVAVLLLLTSVLGLPWYVSATVISLAHMDSLRRESTACVLGEPRSFLGIREQRLTGLVVFILTGASIFLAPVLKFIPMPVLYGIFLYMGVAAISSIQFTKRVQLLLMPAKHQPDLLLLRHVPLSRVHLFTAIQLACLGLLWIIKSTPAAIIFPLMLLGLVGVRKALEWVFSPQELLWLDELMPEKERNIPEKGLEPEYSLSGDTEDSELMYQPRAPEINISVN</sequence>
<feature type="compositionally biased region" description="Basic and acidic residues" evidence="16">
    <location>
        <begin position="190"/>
        <end position="206"/>
    </location>
</feature>
<dbReference type="Ensembl" id="ENSPTIT00000028981.1">
    <property type="protein sequence ID" value="ENSPTIP00000024501.1"/>
    <property type="gene ID" value="ENSPTIG00000020507.1"/>
</dbReference>
<gene>
    <name evidence="19" type="primary">SLC4A9</name>
</gene>
<dbReference type="PANTHER" id="PTHR11453:SF52">
    <property type="entry name" value="ANION EXCHANGE PROTEIN 4"/>
    <property type="match status" value="1"/>
</dbReference>
<evidence type="ECO:0000256" key="7">
    <source>
        <dbReference type="ARBA" id="ARBA00023065"/>
    </source>
</evidence>
<dbReference type="GO" id="GO:0051453">
    <property type="term" value="P:regulation of intracellular pH"/>
    <property type="evidence" value="ECO:0007669"/>
    <property type="project" value="TreeGrafter"/>
</dbReference>
<dbReference type="GO" id="GO:0140892">
    <property type="term" value="F:sodium,bicarbonate:chloride antiporter activity"/>
    <property type="evidence" value="ECO:0007669"/>
    <property type="project" value="Ensembl"/>
</dbReference>
<accession>A0A8C9KUS0</accession>
<evidence type="ECO:0000256" key="8">
    <source>
        <dbReference type="ARBA" id="ARBA00023136"/>
    </source>
</evidence>
<evidence type="ECO:0000256" key="3">
    <source>
        <dbReference type="ARBA" id="ARBA00022448"/>
    </source>
</evidence>
<organism evidence="19 20">
    <name type="scientific">Panthera tigris altaica</name>
    <name type="common">Siberian tiger</name>
    <dbReference type="NCBI Taxonomy" id="74533"/>
    <lineage>
        <taxon>Eukaryota</taxon>
        <taxon>Metazoa</taxon>
        <taxon>Chordata</taxon>
        <taxon>Craniata</taxon>
        <taxon>Vertebrata</taxon>
        <taxon>Euteleostomi</taxon>
        <taxon>Mammalia</taxon>
        <taxon>Eutheria</taxon>
        <taxon>Laurasiatheria</taxon>
        <taxon>Carnivora</taxon>
        <taxon>Feliformia</taxon>
        <taxon>Felidae</taxon>
        <taxon>Pantherinae</taxon>
        <taxon>Panthera</taxon>
    </lineage>
</organism>
<comment type="subcellular location">
    <subcellularLocation>
        <location evidence="1">Basolateral cell membrane</location>
        <topology evidence="1">Multi-pass membrane protein</topology>
    </subcellularLocation>
    <subcellularLocation>
        <location evidence="15">Membrane</location>
        <topology evidence="15">Multi-pass membrane protein</topology>
    </subcellularLocation>
</comment>
<evidence type="ECO:0000256" key="12">
    <source>
        <dbReference type="ARBA" id="ARBA00050503"/>
    </source>
</evidence>
<evidence type="ECO:0000313" key="19">
    <source>
        <dbReference type="Ensembl" id="ENSPTIP00000024501.1"/>
    </source>
</evidence>
<comment type="catalytic activity">
    <reaction evidence="11">
        <text>Rb(+)(in) + 2 hydrogencarbonate(in) + chloride(out) = Rb(+)(out) + 2 hydrogencarbonate(out) + chloride(in)</text>
        <dbReference type="Rhea" id="RHEA:75067"/>
        <dbReference type="ChEBI" id="CHEBI:17544"/>
        <dbReference type="ChEBI" id="CHEBI:17996"/>
        <dbReference type="ChEBI" id="CHEBI:49847"/>
    </reaction>
</comment>
<feature type="transmembrane region" description="Helical" evidence="15">
    <location>
        <begin position="713"/>
        <end position="732"/>
    </location>
</feature>
<evidence type="ECO:0000259" key="18">
    <source>
        <dbReference type="Pfam" id="PF07565"/>
    </source>
</evidence>
<feature type="region of interest" description="Disordered" evidence="16">
    <location>
        <begin position="1"/>
        <end position="44"/>
    </location>
</feature>
<feature type="transmembrane region" description="Helical" evidence="15">
    <location>
        <begin position="753"/>
        <end position="777"/>
    </location>
</feature>